<keyword evidence="3" id="KW-1185">Reference proteome</keyword>
<dbReference type="RefSeq" id="XP_001879134.1">
    <property type="nucleotide sequence ID" value="XM_001879099.1"/>
</dbReference>
<dbReference type="HOGENOM" id="CLU_500638_0_0_1"/>
<sequence length="544" mass="62298">MKSAKLLMTTTGMLDARNPEDAAFLKEYHNPFLPASGRQALKDRYEQTFRQRESAFEASGEFPPGGYARILIGDSVVRVQTHGGLSAADANGVVRSGLYTYVTTEPTHVYDGGALHYRLEVAKDHVMSGVYGVGKSNWKTIDRSNVLFGELMWPIEIDVAYAKDAFVNAKLRGEIPHTLLFDEYLSQKQPSLLRDICMLKFLLKGDIFGIWFRSLVGPWADTKSLAEFIKVYEMNGDGIKDIMEWIRNPVSFTPQGERTVSSDQEGVGEWGIYVGEKKLLDTHTLIDLSKETEMKKILDDAIAEAVDNMLSSDKLDELNKNQQDIVMKELRENSSQYLDSRIDHAVDTLMTDPRIHEPASVFLNTVKDTIRAGLVDELFNTLSEDVPRFHEQLYTRADIELYIDRQFQDHYQRKYTLDDPLLLKDVEIAVLNAHDKVSEATMAELVEEVRKAEAIEVQIAHDLKVLREERDIAAHGQLEVRREALEVDIKKLEEVKEERRRERLEKKSGLEKHEKERLERKERVKHVNEARERLAERRGGEHGK</sequence>
<dbReference type="Proteomes" id="UP000001194">
    <property type="component" value="Unassembled WGS sequence"/>
</dbReference>
<reference evidence="2 3" key="1">
    <citation type="journal article" date="2008" name="Nature">
        <title>The genome of Laccaria bicolor provides insights into mycorrhizal symbiosis.</title>
        <authorList>
            <person name="Martin F."/>
            <person name="Aerts A."/>
            <person name="Ahren D."/>
            <person name="Brun A."/>
            <person name="Danchin E.G.J."/>
            <person name="Duchaussoy F."/>
            <person name="Gibon J."/>
            <person name="Kohler A."/>
            <person name="Lindquist E."/>
            <person name="Pereda V."/>
            <person name="Salamov A."/>
            <person name="Shapiro H.J."/>
            <person name="Wuyts J."/>
            <person name="Blaudez D."/>
            <person name="Buee M."/>
            <person name="Brokstein P."/>
            <person name="Canbaeck B."/>
            <person name="Cohen D."/>
            <person name="Courty P.E."/>
            <person name="Coutinho P.M."/>
            <person name="Delaruelle C."/>
            <person name="Detter J.C."/>
            <person name="Deveau A."/>
            <person name="DiFazio S."/>
            <person name="Duplessis S."/>
            <person name="Fraissinet-Tachet L."/>
            <person name="Lucic E."/>
            <person name="Frey-Klett P."/>
            <person name="Fourrey C."/>
            <person name="Feussner I."/>
            <person name="Gay G."/>
            <person name="Grimwood J."/>
            <person name="Hoegger P.J."/>
            <person name="Jain P."/>
            <person name="Kilaru S."/>
            <person name="Labbe J."/>
            <person name="Lin Y.C."/>
            <person name="Legue V."/>
            <person name="Le Tacon F."/>
            <person name="Marmeisse R."/>
            <person name="Melayah D."/>
            <person name="Montanini B."/>
            <person name="Muratet M."/>
            <person name="Nehls U."/>
            <person name="Niculita-Hirzel H."/>
            <person name="Oudot-Le Secq M.P."/>
            <person name="Peter M."/>
            <person name="Quesneville H."/>
            <person name="Rajashekar B."/>
            <person name="Reich M."/>
            <person name="Rouhier N."/>
            <person name="Schmutz J."/>
            <person name="Yin T."/>
            <person name="Chalot M."/>
            <person name="Henrissat B."/>
            <person name="Kuees U."/>
            <person name="Lucas S."/>
            <person name="Van de Peer Y."/>
            <person name="Podila G.K."/>
            <person name="Polle A."/>
            <person name="Pukkila P.J."/>
            <person name="Richardson P.M."/>
            <person name="Rouze P."/>
            <person name="Sanders I.R."/>
            <person name="Stajich J.E."/>
            <person name="Tunlid A."/>
            <person name="Tuskan G."/>
            <person name="Grigoriev I.V."/>
        </authorList>
    </citation>
    <scope>NUCLEOTIDE SEQUENCE [LARGE SCALE GENOMIC DNA]</scope>
    <source>
        <strain evidence="3">S238N-H82 / ATCC MYA-4686</strain>
    </source>
</reference>
<dbReference type="AlphaFoldDB" id="B0D5C4"/>
<protein>
    <submittedName>
        <fullName evidence="2">Predicted protein</fullName>
    </submittedName>
</protein>
<evidence type="ECO:0000313" key="3">
    <source>
        <dbReference type="Proteomes" id="UP000001194"/>
    </source>
</evidence>
<dbReference type="KEGG" id="lbc:LACBIDRAFT_317835"/>
<dbReference type="InParanoid" id="B0D5C4"/>
<accession>B0D5C4</accession>
<feature type="region of interest" description="Disordered" evidence="1">
    <location>
        <begin position="497"/>
        <end position="544"/>
    </location>
</feature>
<gene>
    <name evidence="2" type="ORF">LACBIDRAFT_317835</name>
</gene>
<proteinExistence type="predicted"/>
<dbReference type="EMBL" id="DS547098">
    <property type="protein sequence ID" value="EDR09749.1"/>
    <property type="molecule type" value="Genomic_DNA"/>
</dbReference>
<evidence type="ECO:0000313" key="2">
    <source>
        <dbReference type="EMBL" id="EDR09749.1"/>
    </source>
</evidence>
<evidence type="ECO:0000256" key="1">
    <source>
        <dbReference type="SAM" id="MobiDB-lite"/>
    </source>
</evidence>
<name>B0D5C4_LACBS</name>
<dbReference type="GeneID" id="6075074"/>
<organism evidence="3">
    <name type="scientific">Laccaria bicolor (strain S238N-H82 / ATCC MYA-4686)</name>
    <name type="common">Bicoloured deceiver</name>
    <name type="synonym">Laccaria laccata var. bicolor</name>
    <dbReference type="NCBI Taxonomy" id="486041"/>
    <lineage>
        <taxon>Eukaryota</taxon>
        <taxon>Fungi</taxon>
        <taxon>Dikarya</taxon>
        <taxon>Basidiomycota</taxon>
        <taxon>Agaricomycotina</taxon>
        <taxon>Agaricomycetes</taxon>
        <taxon>Agaricomycetidae</taxon>
        <taxon>Agaricales</taxon>
        <taxon>Agaricineae</taxon>
        <taxon>Hydnangiaceae</taxon>
        <taxon>Laccaria</taxon>
    </lineage>
</organism>